<evidence type="ECO:0000256" key="7">
    <source>
        <dbReference type="PIRNR" id="PIRNR000368"/>
    </source>
</evidence>
<sequence>MKIRLASSLTRDSIVDGPGLRTVLWTQGCKHHCIGCHNPGTHPLDGGFETSTEEIMETLKTLKLQKGITFSGGEPFLQPEACAEIARFCHNLNWDVWVYTGYTYEEILANNNSLWNEFLEEIDVLIDGPFILEKKDFTLLYRGSSNQRIIDVNLSKKNNKIVFWEQ</sequence>
<dbReference type="GO" id="GO:0043365">
    <property type="term" value="F:[formate-C-acetyltransferase]-activating enzyme activity"/>
    <property type="evidence" value="ECO:0007669"/>
    <property type="project" value="InterPro"/>
</dbReference>
<dbReference type="InterPro" id="IPR007197">
    <property type="entry name" value="rSAM"/>
</dbReference>
<dbReference type="RefSeq" id="WP_158741094.1">
    <property type="nucleotide sequence ID" value="NZ_JAFBEP010000001.1"/>
</dbReference>
<reference evidence="8 9" key="1">
    <citation type="submission" date="2019-12" db="EMBL/GenBank/DDBJ databases">
        <title>Defluviitalea raffinosedens, isolated from a biogas fermenter, genome sequencing and characterization.</title>
        <authorList>
            <person name="Rettenmaier R."/>
            <person name="Schneider M."/>
            <person name="Neuhaus K."/>
            <person name="Liebl W."/>
            <person name="Zverlov V."/>
        </authorList>
    </citation>
    <scope>NUCLEOTIDE SEQUENCE [LARGE SCALE GENOMIC DNA]</scope>
    <source>
        <strain evidence="8 9">249c-K6</strain>
    </source>
</reference>
<evidence type="ECO:0000256" key="6">
    <source>
        <dbReference type="ARBA" id="ARBA00023014"/>
    </source>
</evidence>
<dbReference type="InterPro" id="IPR034457">
    <property type="entry name" value="Organic_radical-activating"/>
</dbReference>
<dbReference type="Proteomes" id="UP000483018">
    <property type="component" value="Unassembled WGS sequence"/>
</dbReference>
<dbReference type="GO" id="GO:0051539">
    <property type="term" value="F:4 iron, 4 sulfur cluster binding"/>
    <property type="evidence" value="ECO:0007669"/>
    <property type="project" value="UniProtKB-KW"/>
</dbReference>
<dbReference type="GO" id="GO:0004748">
    <property type="term" value="F:ribonucleoside-diphosphate reductase activity, thioredoxin disulfide as acceptor"/>
    <property type="evidence" value="ECO:0007669"/>
    <property type="project" value="TreeGrafter"/>
</dbReference>
<comment type="caution">
    <text evidence="8">The sequence shown here is derived from an EMBL/GenBank/DDBJ whole genome shotgun (WGS) entry which is preliminary data.</text>
</comment>
<keyword evidence="9" id="KW-1185">Reference proteome</keyword>
<keyword evidence="3" id="KW-0949">S-adenosyl-L-methionine</keyword>
<evidence type="ECO:0000256" key="1">
    <source>
        <dbReference type="ARBA" id="ARBA00001966"/>
    </source>
</evidence>
<dbReference type="InterPro" id="IPR013785">
    <property type="entry name" value="Aldolase_TIM"/>
</dbReference>
<dbReference type="EC" id="1.97.1.-" evidence="7"/>
<keyword evidence="5" id="KW-0408">Iron</keyword>
<dbReference type="Pfam" id="PF13353">
    <property type="entry name" value="Fer4_12"/>
    <property type="match status" value="1"/>
</dbReference>
<name>A0A7C8LIN9_9FIRM</name>
<protein>
    <recommendedName>
        <fullName evidence="7">Anaerobic ribonucleoside-triphosphate reductase-activating protein</fullName>
        <ecNumber evidence="7">1.97.1.-</ecNumber>
    </recommendedName>
</protein>
<dbReference type="PIRSF" id="PIRSF000368">
    <property type="entry name" value="NrdG"/>
    <property type="match status" value="1"/>
</dbReference>
<dbReference type="GO" id="GO:0046872">
    <property type="term" value="F:metal ion binding"/>
    <property type="evidence" value="ECO:0007669"/>
    <property type="project" value="UniProtKB-KW"/>
</dbReference>
<dbReference type="SFLD" id="SFLDF00299">
    <property type="entry name" value="anaerobic_ribonucleoside-triph"/>
    <property type="match status" value="1"/>
</dbReference>
<dbReference type="InterPro" id="IPR012837">
    <property type="entry name" value="NrdG"/>
</dbReference>
<dbReference type="InterPro" id="IPR058240">
    <property type="entry name" value="rSAM_sf"/>
</dbReference>
<dbReference type="PANTHER" id="PTHR30352:SF2">
    <property type="entry name" value="ANAEROBIC RIBONUCLEOSIDE-TRIPHOSPHATE REDUCTASE-ACTIVATING PROTEIN"/>
    <property type="match status" value="1"/>
</dbReference>
<dbReference type="SUPFAM" id="SSF102114">
    <property type="entry name" value="Radical SAM enzymes"/>
    <property type="match status" value="1"/>
</dbReference>
<dbReference type="OrthoDB" id="9782387at2"/>
<dbReference type="PANTHER" id="PTHR30352">
    <property type="entry name" value="PYRUVATE FORMATE-LYASE-ACTIVATING ENZYME"/>
    <property type="match status" value="1"/>
</dbReference>
<evidence type="ECO:0000256" key="2">
    <source>
        <dbReference type="ARBA" id="ARBA00022485"/>
    </source>
</evidence>
<dbReference type="SFLD" id="SFLDS00029">
    <property type="entry name" value="Radical_SAM"/>
    <property type="match status" value="1"/>
</dbReference>
<dbReference type="CDD" id="cd01335">
    <property type="entry name" value="Radical_SAM"/>
    <property type="match status" value="1"/>
</dbReference>
<evidence type="ECO:0000256" key="5">
    <source>
        <dbReference type="ARBA" id="ARBA00023004"/>
    </source>
</evidence>
<proteinExistence type="inferred from homology"/>
<keyword evidence="2" id="KW-0004">4Fe-4S</keyword>
<organism evidence="8 9">
    <name type="scientific">Defluviitalea raffinosedens</name>
    <dbReference type="NCBI Taxonomy" id="1450156"/>
    <lineage>
        <taxon>Bacteria</taxon>
        <taxon>Bacillati</taxon>
        <taxon>Bacillota</taxon>
        <taxon>Clostridia</taxon>
        <taxon>Lachnospirales</taxon>
        <taxon>Defluviitaleaceae</taxon>
        <taxon>Defluviitalea</taxon>
    </lineage>
</organism>
<evidence type="ECO:0000313" key="9">
    <source>
        <dbReference type="Proteomes" id="UP000483018"/>
    </source>
</evidence>
<keyword evidence="7" id="KW-0560">Oxidoreductase</keyword>
<evidence type="ECO:0000313" key="8">
    <source>
        <dbReference type="EMBL" id="KAE9632938.1"/>
    </source>
</evidence>
<keyword evidence="4" id="KW-0479">Metal-binding</keyword>
<dbReference type="SFLD" id="SFLDG01063">
    <property type="entry name" value="activating_enzymes__group_1"/>
    <property type="match status" value="1"/>
</dbReference>
<gene>
    <name evidence="8" type="primary">nrdG</name>
    <name evidence="8" type="ORF">GND95_10465</name>
</gene>
<dbReference type="SFLD" id="SFLDG01066">
    <property type="entry name" value="organic_radical-activating_enz"/>
    <property type="match status" value="1"/>
</dbReference>
<comment type="function">
    <text evidence="7">Activation of anaerobic ribonucleoside-triphosphate reductase under anaerobic conditions by generation of an organic free radical, using S-adenosylmethionine and reduced flavodoxin as cosubstrates to produce 5'-deoxy-adenosine.</text>
</comment>
<comment type="similarity">
    <text evidence="7">Belongs to the organic radical-activating enzymes family.</text>
</comment>
<comment type="cofactor">
    <cofactor evidence="1">
        <name>[4Fe-4S] cluster</name>
        <dbReference type="ChEBI" id="CHEBI:49883"/>
    </cofactor>
</comment>
<dbReference type="Gene3D" id="3.20.20.70">
    <property type="entry name" value="Aldolase class I"/>
    <property type="match status" value="1"/>
</dbReference>
<evidence type="ECO:0000256" key="3">
    <source>
        <dbReference type="ARBA" id="ARBA00022691"/>
    </source>
</evidence>
<accession>A0A7C8LIN9</accession>
<keyword evidence="6" id="KW-0411">Iron-sulfur</keyword>
<dbReference type="AlphaFoldDB" id="A0A7C8LIN9"/>
<evidence type="ECO:0000256" key="4">
    <source>
        <dbReference type="ARBA" id="ARBA00022723"/>
    </source>
</evidence>
<dbReference type="NCBIfam" id="TIGR02491">
    <property type="entry name" value="NrdG"/>
    <property type="match status" value="1"/>
</dbReference>
<dbReference type="EMBL" id="WSLF01000010">
    <property type="protein sequence ID" value="KAE9632938.1"/>
    <property type="molecule type" value="Genomic_DNA"/>
</dbReference>